<reference evidence="6" key="1">
    <citation type="submission" date="2016-11" db="EMBL/GenBank/DDBJ databases">
        <authorList>
            <person name="Varghese N."/>
            <person name="Submissions S."/>
        </authorList>
    </citation>
    <scope>NUCLEOTIDE SEQUENCE [LARGE SCALE GENOMIC DNA]</scope>
    <source>
        <strain evidence="6">DSM 6637</strain>
    </source>
</reference>
<dbReference type="Gene3D" id="3.30.950.10">
    <property type="entry name" value="Methyltransferase, Cobalt-precorrin-4 Transmethylase, Domain 2"/>
    <property type="match status" value="1"/>
</dbReference>
<evidence type="ECO:0000256" key="3">
    <source>
        <dbReference type="ARBA" id="ARBA00022691"/>
    </source>
</evidence>
<dbReference type="SUPFAM" id="SSF53790">
    <property type="entry name" value="Tetrapyrrole methylase"/>
    <property type="match status" value="1"/>
</dbReference>
<feature type="domain" description="Tetrapyrrole methylase" evidence="4">
    <location>
        <begin position="6"/>
        <end position="215"/>
    </location>
</feature>
<sequence length="238" mass="26142">MKTSRFFIVNAGAGAHHNITLRGYRILQQADLVIASDSQRKRFADELAGKQVIDGGHGLFDDLALRRLDPDEAARQQDAIRQRIEAAHAAGQTIVLLESGDAALFSPYRGYLTAFRHLQPELIPGVSSFNAGNAALAQSLLHDQNQRLQLSGLAAFMEAGRDCLPDSWVLFCMGLDLPRLIAKARELYPADTAMALVLNAGYPDCEVIRCSVGDLDRLADREIAFPYCLIYIGLDDRS</sequence>
<dbReference type="AlphaFoldDB" id="A0A1M7CYP1"/>
<dbReference type="InterPro" id="IPR014777">
    <property type="entry name" value="4pyrrole_Mease_sub1"/>
</dbReference>
<name>A0A1M7CYP1_9RHOB</name>
<dbReference type="PANTHER" id="PTHR45790:SF6">
    <property type="entry name" value="UROPORPHYRINOGEN-III C-METHYLTRANSFERASE"/>
    <property type="match status" value="1"/>
</dbReference>
<dbReference type="RefSeq" id="WP_073060090.1">
    <property type="nucleotide sequence ID" value="NZ_FRCK01000001.1"/>
</dbReference>
<protein>
    <submittedName>
        <fullName evidence="5">Precorrin-4 methylase</fullName>
    </submittedName>
</protein>
<evidence type="ECO:0000313" key="6">
    <source>
        <dbReference type="Proteomes" id="UP000184444"/>
    </source>
</evidence>
<dbReference type="CDD" id="cd11724">
    <property type="entry name" value="TP_methylase"/>
    <property type="match status" value="1"/>
</dbReference>
<evidence type="ECO:0000259" key="4">
    <source>
        <dbReference type="Pfam" id="PF00590"/>
    </source>
</evidence>
<evidence type="ECO:0000313" key="5">
    <source>
        <dbReference type="EMBL" id="SHL72009.1"/>
    </source>
</evidence>
<keyword evidence="6" id="KW-1185">Reference proteome</keyword>
<dbReference type="Gene3D" id="3.40.1010.10">
    <property type="entry name" value="Cobalt-precorrin-4 Transmethylase, Domain 1"/>
    <property type="match status" value="1"/>
</dbReference>
<keyword evidence="2" id="KW-0808">Transferase</keyword>
<organism evidence="5 6">
    <name type="scientific">Paracoccus solventivorans</name>
    <dbReference type="NCBI Taxonomy" id="53463"/>
    <lineage>
        <taxon>Bacteria</taxon>
        <taxon>Pseudomonadati</taxon>
        <taxon>Pseudomonadota</taxon>
        <taxon>Alphaproteobacteria</taxon>
        <taxon>Rhodobacterales</taxon>
        <taxon>Paracoccaceae</taxon>
        <taxon>Paracoccus</taxon>
    </lineage>
</organism>
<dbReference type="InterPro" id="IPR000878">
    <property type="entry name" value="4pyrrol_Mease"/>
</dbReference>
<dbReference type="GO" id="GO:0004851">
    <property type="term" value="F:uroporphyrin-III C-methyltransferase activity"/>
    <property type="evidence" value="ECO:0007669"/>
    <property type="project" value="TreeGrafter"/>
</dbReference>
<dbReference type="InterPro" id="IPR035996">
    <property type="entry name" value="4pyrrol_Methylase_sf"/>
</dbReference>
<gene>
    <name evidence="5" type="ORF">SAMN05444389_10122</name>
</gene>
<proteinExistence type="predicted"/>
<evidence type="ECO:0000256" key="1">
    <source>
        <dbReference type="ARBA" id="ARBA00022603"/>
    </source>
</evidence>
<dbReference type="InterPro" id="IPR014776">
    <property type="entry name" value="4pyrrole_Mease_sub2"/>
</dbReference>
<keyword evidence="1 5" id="KW-0489">Methyltransferase</keyword>
<dbReference type="Pfam" id="PF00590">
    <property type="entry name" value="TP_methylase"/>
    <property type="match status" value="1"/>
</dbReference>
<dbReference type="InterPro" id="IPR050161">
    <property type="entry name" value="Siro_Cobalamin_biosynth"/>
</dbReference>
<keyword evidence="3" id="KW-0949">S-adenosyl-L-methionine</keyword>
<accession>A0A1M7CYP1</accession>
<dbReference type="OrthoDB" id="9804789at2"/>
<evidence type="ECO:0000256" key="2">
    <source>
        <dbReference type="ARBA" id="ARBA00022679"/>
    </source>
</evidence>
<dbReference type="Proteomes" id="UP000184444">
    <property type="component" value="Unassembled WGS sequence"/>
</dbReference>
<dbReference type="GO" id="GO:0032259">
    <property type="term" value="P:methylation"/>
    <property type="evidence" value="ECO:0007669"/>
    <property type="project" value="UniProtKB-KW"/>
</dbReference>
<dbReference type="GO" id="GO:0019354">
    <property type="term" value="P:siroheme biosynthetic process"/>
    <property type="evidence" value="ECO:0007669"/>
    <property type="project" value="TreeGrafter"/>
</dbReference>
<dbReference type="PANTHER" id="PTHR45790">
    <property type="entry name" value="SIROHEME SYNTHASE-RELATED"/>
    <property type="match status" value="1"/>
</dbReference>
<dbReference type="STRING" id="53463.SAMN05444389_10122"/>
<dbReference type="EMBL" id="FRCK01000001">
    <property type="protein sequence ID" value="SHL72009.1"/>
    <property type="molecule type" value="Genomic_DNA"/>
</dbReference>